<accession>A0A238ZBJ2</accession>
<dbReference type="RefSeq" id="WP_089338265.1">
    <property type="nucleotide sequence ID" value="NZ_FZNO01000026.1"/>
</dbReference>
<evidence type="ECO:0000313" key="2">
    <source>
        <dbReference type="EMBL" id="SNR80084.1"/>
    </source>
</evidence>
<dbReference type="Proteomes" id="UP000198403">
    <property type="component" value="Unassembled WGS sequence"/>
</dbReference>
<sequence>MGAVFVFYRGEFYGTAVSVKETVDEAIELMEMMEAEDPDDDYDGAYLDDGTVLRRVVPEEPDVHLDLEPTEERDLVGLLEKINAYQHGRGRPADVTDPIAFANDEFRESWEEDRLRRPRWLSRWRHRAGPKQVQATSPTADPDSGP</sequence>
<gene>
    <name evidence="2" type="ORF">SAMN06272737_12648</name>
</gene>
<dbReference type="AlphaFoldDB" id="A0A238ZBJ2"/>
<keyword evidence="3" id="KW-1185">Reference proteome</keyword>
<name>A0A238ZBJ2_9ACTN</name>
<evidence type="ECO:0000256" key="1">
    <source>
        <dbReference type="SAM" id="MobiDB-lite"/>
    </source>
</evidence>
<dbReference type="EMBL" id="FZNO01000026">
    <property type="protein sequence ID" value="SNR80084.1"/>
    <property type="molecule type" value="Genomic_DNA"/>
</dbReference>
<organism evidence="2 3">
    <name type="scientific">Blastococcus mobilis</name>
    <dbReference type="NCBI Taxonomy" id="1938746"/>
    <lineage>
        <taxon>Bacteria</taxon>
        <taxon>Bacillati</taxon>
        <taxon>Actinomycetota</taxon>
        <taxon>Actinomycetes</taxon>
        <taxon>Geodermatophilales</taxon>
        <taxon>Geodermatophilaceae</taxon>
        <taxon>Blastococcus</taxon>
    </lineage>
</organism>
<evidence type="ECO:0000313" key="3">
    <source>
        <dbReference type="Proteomes" id="UP000198403"/>
    </source>
</evidence>
<reference evidence="2 3" key="1">
    <citation type="submission" date="2017-06" db="EMBL/GenBank/DDBJ databases">
        <authorList>
            <person name="Kim H.J."/>
            <person name="Triplett B.A."/>
        </authorList>
    </citation>
    <scope>NUCLEOTIDE SEQUENCE [LARGE SCALE GENOMIC DNA]</scope>
    <source>
        <strain evidence="2 3">DSM 44272</strain>
    </source>
</reference>
<protein>
    <submittedName>
        <fullName evidence="2">Uncharacterized protein</fullName>
    </submittedName>
</protein>
<feature type="region of interest" description="Disordered" evidence="1">
    <location>
        <begin position="126"/>
        <end position="146"/>
    </location>
</feature>
<proteinExistence type="predicted"/>